<evidence type="ECO:0000256" key="2">
    <source>
        <dbReference type="ARBA" id="ARBA00022806"/>
    </source>
</evidence>
<organism evidence="5 6">
    <name type="scientific">Pseudomonas peradeniyensis</name>
    <dbReference type="NCBI Taxonomy" id="2745488"/>
    <lineage>
        <taxon>Bacteria</taxon>
        <taxon>Pseudomonadati</taxon>
        <taxon>Pseudomonadota</taxon>
        <taxon>Gammaproteobacteria</taxon>
        <taxon>Pseudomonadales</taxon>
        <taxon>Pseudomonadaceae</taxon>
        <taxon>Pseudomonas</taxon>
    </lineage>
</organism>
<evidence type="ECO:0000313" key="5">
    <source>
        <dbReference type="EMBL" id="MCU7240002.1"/>
    </source>
</evidence>
<accession>A0ABT2VE54</accession>
<dbReference type="Proteomes" id="UP001139994">
    <property type="component" value="Unassembled WGS sequence"/>
</dbReference>
<dbReference type="SMART" id="SM00487">
    <property type="entry name" value="DEXDc"/>
    <property type="match status" value="1"/>
</dbReference>
<evidence type="ECO:0000256" key="1">
    <source>
        <dbReference type="ARBA" id="ARBA00022801"/>
    </source>
</evidence>
<dbReference type="InterPro" id="IPR014001">
    <property type="entry name" value="Helicase_ATP-bd"/>
</dbReference>
<evidence type="ECO:0000313" key="6">
    <source>
        <dbReference type="Proteomes" id="UP001139994"/>
    </source>
</evidence>
<dbReference type="CDD" id="cd18793">
    <property type="entry name" value="SF2_C_SNF"/>
    <property type="match status" value="1"/>
</dbReference>
<dbReference type="RefSeq" id="WP_262952275.1">
    <property type="nucleotide sequence ID" value="NZ_JAOSLA010000031.1"/>
</dbReference>
<dbReference type="InterPro" id="IPR049730">
    <property type="entry name" value="SNF2/RAD54-like_C"/>
</dbReference>
<dbReference type="InterPro" id="IPR027417">
    <property type="entry name" value="P-loop_NTPase"/>
</dbReference>
<dbReference type="SUPFAM" id="SSF52540">
    <property type="entry name" value="P-loop containing nucleoside triphosphate hydrolases"/>
    <property type="match status" value="2"/>
</dbReference>
<dbReference type="CDD" id="cd18012">
    <property type="entry name" value="DEXQc_arch_SWI2_SNF2"/>
    <property type="match status" value="1"/>
</dbReference>
<gene>
    <name evidence="5" type="ORF">OC929_18275</name>
</gene>
<reference evidence="5" key="2">
    <citation type="submission" date="2022-09" db="EMBL/GenBank/DDBJ databases">
        <authorList>
            <person name="Cesa-Luna C."/>
            <person name="Girard L."/>
            <person name="Lood C."/>
            <person name="Hofte M."/>
            <person name="De Mot R."/>
        </authorList>
    </citation>
    <scope>NUCLEOTIDE SEQUENCE</scope>
    <source>
        <strain evidence="5">COR51</strain>
    </source>
</reference>
<dbReference type="PANTHER" id="PTHR10799">
    <property type="entry name" value="SNF2/RAD54 HELICASE FAMILY"/>
    <property type="match status" value="1"/>
</dbReference>
<reference evidence="5" key="3">
    <citation type="journal article" date="2023" name="mSystems">
        <title>Charting the Lipopeptidome of Nonpathogenic Pseudomonas.</title>
        <authorList>
            <person name="Cesa-Luna C."/>
            <person name="Geudens N."/>
            <person name="Girard L."/>
            <person name="De Roo V."/>
            <person name="Maklad H.R."/>
            <person name="Martins J.C."/>
            <person name="Hofte M."/>
            <person name="De Mot R."/>
        </authorList>
    </citation>
    <scope>NUCLEOTIDE SEQUENCE</scope>
    <source>
        <strain evidence="5">COR51</strain>
    </source>
</reference>
<keyword evidence="2 5" id="KW-0547">Nucleotide-binding</keyword>
<keyword evidence="2 5" id="KW-0067">ATP-binding</keyword>
<keyword evidence="6" id="KW-1185">Reference proteome</keyword>
<dbReference type="Pfam" id="PF00271">
    <property type="entry name" value="Helicase_C"/>
    <property type="match status" value="1"/>
</dbReference>
<protein>
    <submittedName>
        <fullName evidence="5">DEAD/DEAH box helicase</fullName>
    </submittedName>
</protein>
<dbReference type="InterPro" id="IPR038718">
    <property type="entry name" value="SNF2-like_sf"/>
</dbReference>
<feature type="domain" description="Helicase C-terminal" evidence="4">
    <location>
        <begin position="1212"/>
        <end position="1361"/>
    </location>
</feature>
<evidence type="ECO:0000259" key="3">
    <source>
        <dbReference type="PROSITE" id="PS51192"/>
    </source>
</evidence>
<dbReference type="Gene3D" id="3.40.50.10810">
    <property type="entry name" value="Tandem AAA-ATPase domain"/>
    <property type="match status" value="1"/>
</dbReference>
<keyword evidence="2 5" id="KW-0347">Helicase</keyword>
<dbReference type="InterPro" id="IPR001650">
    <property type="entry name" value="Helicase_C-like"/>
</dbReference>
<dbReference type="EMBL" id="JAOSLA010000031">
    <property type="protein sequence ID" value="MCU7240002.1"/>
    <property type="molecule type" value="Genomic_DNA"/>
</dbReference>
<dbReference type="Pfam" id="PF00176">
    <property type="entry name" value="SNF2-rel_dom"/>
    <property type="match status" value="1"/>
</dbReference>
<dbReference type="PROSITE" id="PS51194">
    <property type="entry name" value="HELICASE_CTER"/>
    <property type="match status" value="1"/>
</dbReference>
<reference evidence="5" key="1">
    <citation type="journal article" date="2022" name="Microbiol. Spectr.">
        <title>An Nuclear Magnetic Resonance Fingerprint Matching Approach for the Identification and Structural Re-Evaluation of Pseudomonas Lipopeptides.</title>
        <authorList>
            <person name="De Roo V."/>
            <person name="Verleysen Y."/>
            <person name="Kovacs B."/>
            <person name="De Vleeschouwer M."/>
            <person name="Muangkaew P."/>
            <person name="Girard L."/>
            <person name="Hofte M."/>
            <person name="De Mot R."/>
            <person name="Madder A."/>
            <person name="Geudens N."/>
            <person name="Martins J.C."/>
        </authorList>
    </citation>
    <scope>NUCLEOTIDE SEQUENCE</scope>
    <source>
        <strain evidence="5">COR51</strain>
    </source>
</reference>
<evidence type="ECO:0000259" key="4">
    <source>
        <dbReference type="PROSITE" id="PS51194"/>
    </source>
</evidence>
<name>A0ABT2VE54_9PSED</name>
<dbReference type="Gene3D" id="3.40.50.300">
    <property type="entry name" value="P-loop containing nucleotide triphosphate hydrolases"/>
    <property type="match status" value="1"/>
</dbReference>
<dbReference type="InterPro" id="IPR000330">
    <property type="entry name" value="SNF2_N"/>
</dbReference>
<proteinExistence type="predicted"/>
<dbReference type="GO" id="GO:0004386">
    <property type="term" value="F:helicase activity"/>
    <property type="evidence" value="ECO:0007669"/>
    <property type="project" value="UniProtKB-KW"/>
</dbReference>
<dbReference type="SMART" id="SM00490">
    <property type="entry name" value="HELICc"/>
    <property type="match status" value="1"/>
</dbReference>
<dbReference type="PROSITE" id="PS51192">
    <property type="entry name" value="HELICASE_ATP_BIND_1"/>
    <property type="match status" value="1"/>
</dbReference>
<feature type="domain" description="Helicase ATP-binding" evidence="3">
    <location>
        <begin position="938"/>
        <end position="1091"/>
    </location>
</feature>
<comment type="caution">
    <text evidence="5">The sequence shown here is derived from an EMBL/GenBank/DDBJ whole genome shotgun (WGS) entry which is preliminary data.</text>
</comment>
<sequence>MTQGTRATIASKRSRMSLSTLSPHSLPDHCKAVLYALVTSVPGKGKTSLLKLLRAMEIRDDGGRLLDATTLPALLEWLQSQGWVEVEQRNEGQYFCVTAQCRNSVLLSMLGTAEGNLCLHQINARLPALGQWQMPGRPRVLQELWLHLLSGDSQRLPDSLYLSYRVLPVSEWHAQHPMRLLQRDPAGREVIGKLHETVRGLLIEDHLRLNNDLLGPADESYALAKQEMALKPSLALRLQLVQQALWRGDWAALQHYGEQELPLTTRCLQSLLRGQPDETLRLLRAWLTDQRKQTKKRKIDLPPLNNALYCLALIAENDSQHYAALKQALVLGTKENYGSAYPALYQVFERLQGNTPDLSYLRSTTLNGLDGLMLSLALYWLDAPLARGPDWRAKLEGYRGELDQQGYNWLAAEFDALIAMQFGVPRQLHDLHHDAGLKPLTALLQRQEAWQHALSALSQLKPANAPVAAAGKKSTRLAWLLSLHRYGNQLEPREQKLGAKGQWSKGRPVALKRLMDEGDSLDFLCEQDRQVISAIQVSQSYYHTEYELPLGTALPRLVGHPALFWQDAPDTRIDLQAGEASLHLQAEDGQIHLRLEPPGVVTAETFYIDQQTPTRLQLYPVNSDLRQIARIIGDGLRVPQSGKAQLIEAISAIAPLLPIHSDLPELSVNLEQEPADTRLYAHLLPLAEGLRLQLLVRPLAESSWFRPGQGAQNLLGERDGKPLQVCRDLAGERQTLQQVLHACPGLANANSDGQEWQLDQPQDALQVLGELHALDGSLLHCVWPEGERLRIKGRVNLDALKLGLRKQGDWFILQGEVALDDGKVLQLRQLLELLKASPGRFLKLDERDWLALDKRLRKHLEELAYLADRVTDQGLRLSPLTTPLLAGLAAEVSEFKADKSWQAHLEKLQSMRDHQPQLPRTLQADLRAYQHEGFTWLARLAQWGVGACLADDMGLGKTVQLLAVLLQRAAGGPQLVVAPTSVTLNWQAESRRFAPQLKLHLYQQARSLADLGPGDLVITSYGLLQQDSAAFAACHWHSVVLDEAQAIKNAQTKRSQAVMALQSDFRVVATGTPLENHLGELWNLFRFINPGLLGSQEHFNSRFATPIEQGDAAARRALKALIQPFILRRLKSQVLDELPARTEITYKVPLSDEEAHLYEALRQQAVSNVSDLAPGAGRSFQILTEITRLRRFCCHPALVTPGSTLPGSKFQAVTAIVEELLDNGHKALIFSQYVDHLSIVRTWLDEKGIAYQYLDGSVPAKERESRVNAFQAGAGEVFLISLKAGGSGLNLTAADYVIHLDPWWNPAVEDQASDRAYRIGQQRPVTIYRLVAENTIEEQIVALHARKRDLADSLLEGGEVSAKLDADALLALLAGSLQ</sequence>
<keyword evidence="1" id="KW-0378">Hydrolase</keyword>